<dbReference type="AlphaFoldDB" id="A7RES4"/>
<dbReference type="Gene3D" id="2.40.180.10">
    <property type="entry name" value="Catalase core domain"/>
    <property type="match status" value="3"/>
</dbReference>
<feature type="non-terminal residue" evidence="3">
    <location>
        <position position="804"/>
    </location>
</feature>
<feature type="domain" description="PLAT" evidence="2">
    <location>
        <begin position="1"/>
        <end position="65"/>
    </location>
</feature>
<name>A7RES4_NEMVE</name>
<evidence type="ECO:0000259" key="2">
    <source>
        <dbReference type="PROSITE" id="PS50095"/>
    </source>
</evidence>
<feature type="domain" description="PLAT" evidence="2">
    <location>
        <begin position="574"/>
        <end position="690"/>
    </location>
</feature>
<evidence type="ECO:0000256" key="1">
    <source>
        <dbReference type="PROSITE-ProRule" id="PRU00152"/>
    </source>
</evidence>
<dbReference type="HOGENOM" id="CLU_351936_0_0_1"/>
<organism evidence="3 4">
    <name type="scientific">Nematostella vectensis</name>
    <name type="common">Starlet sea anemone</name>
    <dbReference type="NCBI Taxonomy" id="45351"/>
    <lineage>
        <taxon>Eukaryota</taxon>
        <taxon>Metazoa</taxon>
        <taxon>Cnidaria</taxon>
        <taxon>Anthozoa</taxon>
        <taxon>Hexacorallia</taxon>
        <taxon>Actiniaria</taxon>
        <taxon>Edwardsiidae</taxon>
        <taxon>Nematostella</taxon>
    </lineage>
</organism>
<keyword evidence="4" id="KW-1185">Reference proteome</keyword>
<feature type="domain" description="PLAT" evidence="2">
    <location>
        <begin position="701"/>
        <end position="804"/>
    </location>
</feature>
<dbReference type="Pfam" id="PF01477">
    <property type="entry name" value="PLAT"/>
    <property type="match status" value="5"/>
</dbReference>
<dbReference type="CDD" id="cd01756">
    <property type="entry name" value="PLAT_repeat"/>
    <property type="match status" value="1"/>
</dbReference>
<dbReference type="PANTHER" id="PTHR45901">
    <property type="entry name" value="PROTEIN CBG12474"/>
    <property type="match status" value="1"/>
</dbReference>
<proteinExistence type="predicted"/>
<dbReference type="eggNOG" id="KOG3599">
    <property type="taxonomic scope" value="Eukaryota"/>
</dbReference>
<dbReference type="PANTHER" id="PTHR45901:SF3">
    <property type="entry name" value="LIPOXYGENASE HOMOLOGY DOMAIN-CONTAINING PROTEIN 1"/>
    <property type="match status" value="1"/>
</dbReference>
<reference evidence="3 4" key="1">
    <citation type="journal article" date="2007" name="Science">
        <title>Sea anemone genome reveals ancestral eumetazoan gene repertoire and genomic organization.</title>
        <authorList>
            <person name="Putnam N.H."/>
            <person name="Srivastava M."/>
            <person name="Hellsten U."/>
            <person name="Dirks B."/>
            <person name="Chapman J."/>
            <person name="Salamov A."/>
            <person name="Terry A."/>
            <person name="Shapiro H."/>
            <person name="Lindquist E."/>
            <person name="Kapitonov V.V."/>
            <person name="Jurka J."/>
            <person name="Genikhovich G."/>
            <person name="Grigoriev I.V."/>
            <person name="Lucas S.M."/>
            <person name="Steele R.E."/>
            <person name="Finnerty J.R."/>
            <person name="Technau U."/>
            <person name="Martindale M.Q."/>
            <person name="Rokhsar D.S."/>
        </authorList>
    </citation>
    <scope>NUCLEOTIDE SEQUENCE [LARGE SCALE GENOMIC DNA]</scope>
    <source>
        <strain evidence="4">CH2 X CH6</strain>
    </source>
</reference>
<feature type="domain" description="PLAT" evidence="2">
    <location>
        <begin position="288"/>
        <end position="402"/>
    </location>
</feature>
<comment type="caution">
    <text evidence="1">Lacks conserved residue(s) required for the propagation of feature annotation.</text>
</comment>
<dbReference type="InterPro" id="IPR036392">
    <property type="entry name" value="PLAT/LH2_dom_sf"/>
</dbReference>
<accession>A7RES4</accession>
<dbReference type="Gene3D" id="2.60.60.20">
    <property type="entry name" value="PLAT/LH2 domain"/>
    <property type="match status" value="4"/>
</dbReference>
<dbReference type="EMBL" id="DS469507">
    <property type="protein sequence ID" value="EDO49842.1"/>
    <property type="molecule type" value="Genomic_DNA"/>
</dbReference>
<protein>
    <recommendedName>
        <fullName evidence="2">PLAT domain-containing protein</fullName>
    </recommendedName>
</protein>
<dbReference type="OMA" id="FEKGTXI"/>
<gene>
    <name evidence="3" type="ORF">NEMVEDRAFT_v1g60205</name>
</gene>
<dbReference type="InterPro" id="IPR052970">
    <property type="entry name" value="Inner_ear_hair_cell_LOXHD"/>
</dbReference>
<dbReference type="PhylomeDB" id="A7RES4"/>
<evidence type="ECO:0000313" key="3">
    <source>
        <dbReference type="EMBL" id="EDO49842.1"/>
    </source>
</evidence>
<feature type="domain" description="PLAT" evidence="2">
    <location>
        <begin position="161"/>
        <end position="279"/>
    </location>
</feature>
<sequence length="804" mass="91434">MSAYLLHQVYKVRISHDNTNPDPAWFLEKLTIYVEDQDQKYIFPFPCRCWLAEDEDDGQTVRKLRPGETLTYPYESKLAQVDESTFYGAYSAICYFQIKTVELGQEGPGRGVFVEEVEVRAKGKDPVIFPCQCWLDESEGDGQTTRVLTPNEPAAPMQEDILYNATFETGDIPFAGTDANVFLQMTGEEGTTGKIEFSQDDGAPTRFGKGRIDKFAVETIDVGKLTSVRVGHDNTGRSPKWFLKQLMIDIPCRDEHYVFPFNDWITGDEVDLQPGTLNVKMPRPNNKIPFRLKQITGSQPDAGTSANVFFQLHGDKESTEEILLKDENANLFARSGMDKFKVETRDVGKIESLRVGHDNAGPSPEWYLEQVCIDTKDERSVFNVNQWIGGRNPTVVKVRPEPYEKLPGTISLSQLTFLADLDYRVTIKTGDEPEAGTDANVFLTMYGERGPSAKFLLKDNEDRNQFSRGRTDKFAIRAKDLGKLTRIRVSRDNAGVRPGWLLDKVVIDIPAKMEQYTVFPCRCWLGMDENNMVIVRELLPGQPAPDDVEGEFGARRDFCFPSRNFLRILTLLLLYYHLTILTADKPNAGTESKVYFRLYGDKGETSDIILADERFKRFERGRADKFVVQTADVGKLNRMVIGHNNTGVDPPWLLEEVHVDIPSRNEHYVFKCGRWLAVVNGKDETETVLYPGKLLDFLKVSVGGLLFKTADEPGAGTDCSVYCQMIGDNGDTREIDLGENKDAMHFQQGQTDRFRIRAKDVGKLRTFRVGHDNRGSRPRWLLDEIVVYHIARKERYVFKNNRWI</sequence>
<dbReference type="SMART" id="SM00308">
    <property type="entry name" value="LH2"/>
    <property type="match status" value="4"/>
</dbReference>
<dbReference type="InterPro" id="IPR001024">
    <property type="entry name" value="PLAT/LH2_dom"/>
</dbReference>
<feature type="domain" description="PLAT" evidence="2">
    <location>
        <begin position="421"/>
        <end position="539"/>
    </location>
</feature>
<dbReference type="Proteomes" id="UP000001593">
    <property type="component" value="Unassembled WGS sequence"/>
</dbReference>
<dbReference type="SUPFAM" id="SSF49723">
    <property type="entry name" value="Lipase/lipooxygenase domain (PLAT/LH2 domain)"/>
    <property type="match status" value="7"/>
</dbReference>
<dbReference type="PROSITE" id="PS50095">
    <property type="entry name" value="PLAT"/>
    <property type="match status" value="6"/>
</dbReference>
<dbReference type="InParanoid" id="A7RES4"/>
<evidence type="ECO:0000313" key="4">
    <source>
        <dbReference type="Proteomes" id="UP000001593"/>
    </source>
</evidence>